<dbReference type="EMBL" id="MDYN01000022">
    <property type="protein sequence ID" value="OQD82361.1"/>
    <property type="molecule type" value="Genomic_DNA"/>
</dbReference>
<dbReference type="PANTHER" id="PTHR34987">
    <property type="entry name" value="C, PUTATIVE (AFU_ORTHOLOGUE AFUA_3G02880)-RELATED"/>
    <property type="match status" value="1"/>
</dbReference>
<name>A0A1V6PZG9_9EURO</name>
<reference evidence="4" key="1">
    <citation type="journal article" date="2017" name="Nat. Microbiol.">
        <title>Global analysis of biosynthetic gene clusters reveals vast potential of secondary metabolite production in Penicillium species.</title>
        <authorList>
            <person name="Nielsen J.C."/>
            <person name="Grijseels S."/>
            <person name="Prigent S."/>
            <person name="Ji B."/>
            <person name="Dainat J."/>
            <person name="Nielsen K.F."/>
            <person name="Frisvad J.C."/>
            <person name="Workman M."/>
            <person name="Nielsen J."/>
        </authorList>
    </citation>
    <scope>NUCLEOTIDE SEQUENCE [LARGE SCALE GENOMIC DNA]</scope>
    <source>
        <strain evidence="4">IBT 31811</strain>
    </source>
</reference>
<accession>A0A1V6PZG9</accession>
<dbReference type="STRING" id="416450.A0A1V6PZG9"/>
<dbReference type="Gene3D" id="2.60.120.560">
    <property type="entry name" value="Exo-inulinase, domain 1"/>
    <property type="match status" value="1"/>
</dbReference>
<proteinExistence type="predicted"/>
<dbReference type="PANTHER" id="PTHR34987:SF4">
    <property type="entry name" value="ALPHA-L-RHAMNOSIDASE C-TERMINAL DOMAIN-CONTAINING PROTEIN"/>
    <property type="match status" value="1"/>
</dbReference>
<feature type="signal peptide" evidence="1">
    <location>
        <begin position="1"/>
        <end position="17"/>
    </location>
</feature>
<dbReference type="SUPFAM" id="SSF48208">
    <property type="entry name" value="Six-hairpin glycosidases"/>
    <property type="match status" value="1"/>
</dbReference>
<feature type="chain" id="PRO_5012845130" description="Alpha-L-rhamnosidase C-terminal domain-containing protein" evidence="1">
    <location>
        <begin position="18"/>
        <end position="828"/>
    </location>
</feature>
<dbReference type="AlphaFoldDB" id="A0A1V6PZG9"/>
<dbReference type="GO" id="GO:0003824">
    <property type="term" value="F:catalytic activity"/>
    <property type="evidence" value="ECO:0007669"/>
    <property type="project" value="UniProtKB-ARBA"/>
</dbReference>
<dbReference type="InterPro" id="IPR035398">
    <property type="entry name" value="Bac_rhamnosid_C"/>
</dbReference>
<sequence>MLAFFIYLHICQGIAWADEASSQQRSSSDAGFLPATLHVGSVPKMPTREFQEFTLDANHPMATLDYKTHAAGIPLFEIASLSGPCQIEMKYSEQFSGLYESFSDGPSTFVSSLANSYRIETFNVSSPGHRRSTLIQGGQRWQTVHLITNGTVTIRSVSFEPTVAHKNISRLPGTFKSSNALYDNIWNLGARAVSLACFDAETQKSIWDVSGNGALVTSSVPSYTAEAYNFTEYTLEFDAKVLRGGIQWSVGYNFGIRSRGAIQLNLAGNYPVETTFANTNKTLFPPSTIVMGYGVAFVNQTTLTSYVLDTFPVTFDVQEGVWYRISSTVQAGRLAVSIHNHTIFNVSLSNYYVGSGRSISTDGSFGFGAWQDQSGLIRNVVALDTTGRPIYKNPLTNASRVLSEYGVGNNFYSTCVDGARRDRLLATGQLPMAPSLGYSPLIVPKTFAVGGNLGSGIYLLPDYHILALISFVSYMESWNDIQFAKENWVSLQNAVKWLSAQLNNQTGLIDFSSYVNAFLGPTDGIAVNAAAVEAFSGMSSVAAAVGDNSSAARWTAMSASLKTAINANLWNKELGVYSLAPSNPNDFSVSGIAFAISSGVANKSQALSSLEHISTLRLGPGYRDASTVKPNDTSANLSPNTNGFLLPALIRLGKSEEARFLLENLWGAMVSNNATYSGASWDHPWGGAATYALTQNVMGIRPTEFGYKSWIVEPAYVGFGLDEVESTVPTPYGDIKTPMATVNERETQPVTSCPHGARLRNRCDASAESSTVWNIMARETLSLGSLCTNKRIHPLGPYRESFDKPQPVTVAAIAYHAPQELPLLFRVI</sequence>
<evidence type="ECO:0000313" key="4">
    <source>
        <dbReference type="Proteomes" id="UP000191672"/>
    </source>
</evidence>
<dbReference type="Pfam" id="PF17390">
    <property type="entry name" value="Bac_rhamnosid_C"/>
    <property type="match status" value="1"/>
</dbReference>
<dbReference type="InterPro" id="IPR012341">
    <property type="entry name" value="6hp_glycosidase-like_sf"/>
</dbReference>
<dbReference type="InterPro" id="IPR008928">
    <property type="entry name" value="6-hairpin_glycosidase_sf"/>
</dbReference>
<evidence type="ECO:0000313" key="3">
    <source>
        <dbReference type="EMBL" id="OQD82361.1"/>
    </source>
</evidence>
<keyword evidence="1" id="KW-0732">Signal</keyword>
<organism evidence="3 4">
    <name type="scientific">Penicillium antarcticum</name>
    <dbReference type="NCBI Taxonomy" id="416450"/>
    <lineage>
        <taxon>Eukaryota</taxon>
        <taxon>Fungi</taxon>
        <taxon>Dikarya</taxon>
        <taxon>Ascomycota</taxon>
        <taxon>Pezizomycotina</taxon>
        <taxon>Eurotiomycetes</taxon>
        <taxon>Eurotiomycetidae</taxon>
        <taxon>Eurotiales</taxon>
        <taxon>Aspergillaceae</taxon>
        <taxon>Penicillium</taxon>
    </lineage>
</organism>
<keyword evidence="4" id="KW-1185">Reference proteome</keyword>
<evidence type="ECO:0000256" key="1">
    <source>
        <dbReference type="SAM" id="SignalP"/>
    </source>
</evidence>
<dbReference type="Gene3D" id="2.60.420.10">
    <property type="entry name" value="Maltose phosphorylase, domain 3"/>
    <property type="match status" value="1"/>
</dbReference>
<dbReference type="Proteomes" id="UP000191672">
    <property type="component" value="Unassembled WGS sequence"/>
</dbReference>
<evidence type="ECO:0000259" key="2">
    <source>
        <dbReference type="Pfam" id="PF17390"/>
    </source>
</evidence>
<gene>
    <name evidence="3" type="ORF">PENANT_c022G09902</name>
</gene>
<dbReference type="GO" id="GO:0005975">
    <property type="term" value="P:carbohydrate metabolic process"/>
    <property type="evidence" value="ECO:0007669"/>
    <property type="project" value="InterPro"/>
</dbReference>
<protein>
    <recommendedName>
        <fullName evidence="2">Alpha-L-rhamnosidase C-terminal domain-containing protein</fullName>
    </recommendedName>
</protein>
<comment type="caution">
    <text evidence="3">The sequence shown here is derived from an EMBL/GenBank/DDBJ whole genome shotgun (WGS) entry which is preliminary data.</text>
</comment>
<feature type="domain" description="Alpha-L-rhamnosidase C-terminal" evidence="2">
    <location>
        <begin position="699"/>
        <end position="737"/>
    </location>
</feature>
<dbReference type="Gene3D" id="1.50.10.10">
    <property type="match status" value="1"/>
</dbReference>